<accession>A0A4R6NVZ6</accession>
<feature type="non-terminal residue" evidence="1">
    <location>
        <position position="94"/>
    </location>
</feature>
<evidence type="ECO:0000313" key="1">
    <source>
        <dbReference type="EMBL" id="TDP26052.1"/>
    </source>
</evidence>
<protein>
    <submittedName>
        <fullName evidence="1">Uncharacterized protein</fullName>
    </submittedName>
</protein>
<dbReference type="EMBL" id="SNXI01000058">
    <property type="protein sequence ID" value="TDP26052.1"/>
    <property type="molecule type" value="Genomic_DNA"/>
</dbReference>
<dbReference type="Proteomes" id="UP000295531">
    <property type="component" value="Unassembled WGS sequence"/>
</dbReference>
<dbReference type="AlphaFoldDB" id="A0A4R6NVZ6"/>
<reference evidence="1 2" key="1">
    <citation type="submission" date="2019-03" db="EMBL/GenBank/DDBJ databases">
        <title>Freshwater and sediment microbial communities from various areas in North America, analyzing microbe dynamics in response to fracking.</title>
        <authorList>
            <person name="Lamendella R."/>
        </authorList>
    </citation>
    <scope>NUCLEOTIDE SEQUENCE [LARGE SCALE GENOMIC DNA]</scope>
    <source>
        <strain evidence="1 2">18_TX</strain>
    </source>
</reference>
<evidence type="ECO:0000313" key="2">
    <source>
        <dbReference type="Proteomes" id="UP000295531"/>
    </source>
</evidence>
<comment type="caution">
    <text evidence="1">The sequence shown here is derived from an EMBL/GenBank/DDBJ whole genome shotgun (WGS) entry which is preliminary data.</text>
</comment>
<name>A0A4R6NVZ6_9GAMM</name>
<keyword evidence="2" id="KW-1185">Reference proteome</keyword>
<proteinExistence type="predicted"/>
<sequence length="94" mass="11154">MFPIKERGYVYEFLIDERCIITHIEVTVPVEEQWYPKLVRTGPKHHQLITDNPALYFVCVFRWFRTAIPELSDHLLAVLFHNPLFTLSDRIGLV</sequence>
<organism evidence="1 2">
    <name type="scientific">Idiomarina aquatica</name>
    <dbReference type="NCBI Taxonomy" id="1327752"/>
    <lineage>
        <taxon>Bacteria</taxon>
        <taxon>Pseudomonadati</taxon>
        <taxon>Pseudomonadota</taxon>
        <taxon>Gammaproteobacteria</taxon>
        <taxon>Alteromonadales</taxon>
        <taxon>Idiomarinaceae</taxon>
        <taxon>Idiomarina</taxon>
    </lineage>
</organism>
<gene>
    <name evidence="1" type="ORF">DEU29_1581</name>
</gene>